<dbReference type="EMBL" id="JWJG01000028">
    <property type="protein sequence ID" value="KIF79781.1"/>
    <property type="molecule type" value="Genomic_DNA"/>
</dbReference>
<dbReference type="AlphaFoldDB" id="A0A0C2BNZ9"/>
<sequence>MHEESQNKLPTNAEQARQWIADLLGQLAQRGMSFRNPPEEPTSCCGRGCNGCVWEGYLGAAGYWCEQVREILLNKSQA</sequence>
<dbReference type="Proteomes" id="UP000031572">
    <property type="component" value="Unassembled WGS sequence"/>
</dbReference>
<gene>
    <name evidence="2" type="ORF">TSA66_01300</name>
</gene>
<dbReference type="InterPro" id="IPR019180">
    <property type="entry name" value="Oxidoreductase-like_N"/>
</dbReference>
<keyword evidence="3" id="KW-1185">Reference proteome</keyword>
<reference evidence="2 3" key="1">
    <citation type="submission" date="2014-12" db="EMBL/GenBank/DDBJ databases">
        <title>Denitrispirillum autotrophicum gen. nov., sp. nov., Denitrifying, Facultatively Autotrophic Bacteria Isolated from Rice Paddy Soil.</title>
        <authorList>
            <person name="Ishii S."/>
            <person name="Ashida N."/>
            <person name="Ohno H."/>
            <person name="Otsuka S."/>
            <person name="Yokota A."/>
            <person name="Senoo K."/>
        </authorList>
    </citation>
    <scope>NUCLEOTIDE SEQUENCE [LARGE SCALE GENOMIC DNA]</scope>
    <source>
        <strain evidence="2 3">TSA66</strain>
    </source>
</reference>
<dbReference type="RefSeq" id="WP_040038695.1">
    <property type="nucleotide sequence ID" value="NZ_JWJG01000028.1"/>
</dbReference>
<dbReference type="Pfam" id="PF09791">
    <property type="entry name" value="Oxidored-like"/>
    <property type="match status" value="1"/>
</dbReference>
<accession>A0A0C2BNZ9</accession>
<dbReference type="OrthoDB" id="6650029at2"/>
<dbReference type="STRING" id="709839.TSA66_01300"/>
<organism evidence="2 3">
    <name type="scientific">Noviherbaspirillum autotrophicum</name>
    <dbReference type="NCBI Taxonomy" id="709839"/>
    <lineage>
        <taxon>Bacteria</taxon>
        <taxon>Pseudomonadati</taxon>
        <taxon>Pseudomonadota</taxon>
        <taxon>Betaproteobacteria</taxon>
        <taxon>Burkholderiales</taxon>
        <taxon>Oxalobacteraceae</taxon>
        <taxon>Noviherbaspirillum</taxon>
    </lineage>
</organism>
<proteinExistence type="predicted"/>
<name>A0A0C2BNZ9_9BURK</name>
<protein>
    <recommendedName>
        <fullName evidence="1">Oxidoreductase-like domain-containing protein</fullName>
    </recommendedName>
</protein>
<evidence type="ECO:0000313" key="2">
    <source>
        <dbReference type="EMBL" id="KIF79781.1"/>
    </source>
</evidence>
<evidence type="ECO:0000259" key="1">
    <source>
        <dbReference type="Pfam" id="PF09791"/>
    </source>
</evidence>
<feature type="domain" description="Oxidoreductase-like" evidence="1">
    <location>
        <begin position="30"/>
        <end position="70"/>
    </location>
</feature>
<evidence type="ECO:0000313" key="3">
    <source>
        <dbReference type="Proteomes" id="UP000031572"/>
    </source>
</evidence>
<comment type="caution">
    <text evidence="2">The sequence shown here is derived from an EMBL/GenBank/DDBJ whole genome shotgun (WGS) entry which is preliminary data.</text>
</comment>